<feature type="domain" description="Heterokaryon incompatibility" evidence="4">
    <location>
        <begin position="300"/>
        <end position="448"/>
    </location>
</feature>
<evidence type="ECO:0000313" key="6">
    <source>
        <dbReference type="Proteomes" id="UP001321760"/>
    </source>
</evidence>
<evidence type="ECO:0000259" key="4">
    <source>
        <dbReference type="Pfam" id="PF06985"/>
    </source>
</evidence>
<keyword evidence="2" id="KW-0472">Membrane</keyword>
<comment type="caution">
    <text evidence="5">The sequence shown here is derived from an EMBL/GenBank/DDBJ whole genome shotgun (WGS) entry which is preliminary data.</text>
</comment>
<dbReference type="PANTHER" id="PTHR24148:SF64">
    <property type="entry name" value="HETEROKARYON INCOMPATIBILITY DOMAIN-CONTAINING PROTEIN"/>
    <property type="match status" value="1"/>
</dbReference>
<keyword evidence="2" id="KW-0812">Transmembrane</keyword>
<protein>
    <submittedName>
        <fullName evidence="5">Heterokaryon incompatibility protein-domain-containing protein</fullName>
    </submittedName>
</protein>
<feature type="transmembrane region" description="Helical" evidence="2">
    <location>
        <begin position="179"/>
        <end position="202"/>
    </location>
</feature>
<dbReference type="InterPro" id="IPR010730">
    <property type="entry name" value="HET"/>
</dbReference>
<feature type="signal peptide" evidence="3">
    <location>
        <begin position="1"/>
        <end position="20"/>
    </location>
</feature>
<feature type="transmembrane region" description="Helical" evidence="2">
    <location>
        <begin position="122"/>
        <end position="143"/>
    </location>
</feature>
<feature type="compositionally biased region" description="Low complexity" evidence="1">
    <location>
        <begin position="713"/>
        <end position="731"/>
    </location>
</feature>
<feature type="region of interest" description="Disordered" evidence="1">
    <location>
        <begin position="706"/>
        <end position="731"/>
    </location>
</feature>
<dbReference type="PANTHER" id="PTHR24148">
    <property type="entry name" value="ANKYRIN REPEAT DOMAIN-CONTAINING PROTEIN 39 HOMOLOG-RELATED"/>
    <property type="match status" value="1"/>
</dbReference>
<dbReference type="Pfam" id="PF06985">
    <property type="entry name" value="HET"/>
    <property type="match status" value="1"/>
</dbReference>
<dbReference type="AlphaFoldDB" id="A0AAV9H202"/>
<evidence type="ECO:0000256" key="1">
    <source>
        <dbReference type="SAM" id="MobiDB-lite"/>
    </source>
</evidence>
<feature type="transmembrane region" description="Helical" evidence="2">
    <location>
        <begin position="92"/>
        <end position="110"/>
    </location>
</feature>
<keyword evidence="3" id="KW-0732">Signal</keyword>
<name>A0AAV9H202_9PEZI</name>
<sequence length="731" mass="81210">MSLFFIAGALWLANFDSMQSAYHSLEDSSPLNRLFRQKAKESEDQPETVRRIVQDMALNYTFENHGAIASAIYRVAIVAFVLRFCDMFVGSAAFVWCVLAAMVADYALGISDWKPGKESGNLSTLLSAWSWIATVYLTFVNHLHNDASDHDQVRVFLTGIYLNALFFGLIKLLSHCHSVFAFVGVGLFTVTISALSGTTAWVRRYCAGPGTLLTRLDQCVLYATKLLLYRLNTTCRLPAGAGGGYLAPVPGLRPPKPGTPYRYTALSADQVRVLAIIPGHPSDPIRCRLDIVSLEEQPVYQAASYVWGRGELSHWVIVEQNGDETVLDVTANAHALLAKIRSLWEERVIWIDGLCINQRDNMEKTAQVKMMEKVYRGAWRVIAYLGPSPAAPLVQALLARIRFLRQGCGMPFPQVRDKLVDEYDKPSWEAISAFLRNEWFSRVWIVQEAALAARLHLLYGDICMDWEILNQSAEFLVQDVTKALFRFEHDNDVAVPGSGSHIYRGLDGICVMLELRGDFEAPDKMTLGLALESSLSFNVTDPRDKVFGFLSLVNDSKVTADYDLDCHDVYRDTMRHILVTDGNIEALNFAGHGRREPTADLPSWVSDWKRISQSGLYNKSYSAATAQQASLVSVPDHPNILFVKGWMSDTVDPLSDILEVTGSSASPPDLAGLTAFHNTAKAMTIQHATSYPLDQRFEVYIRTMIGDRSSNGTPPTTTVPTGTQPSTPRTS</sequence>
<evidence type="ECO:0000313" key="5">
    <source>
        <dbReference type="EMBL" id="KAK4454214.1"/>
    </source>
</evidence>
<keyword evidence="6" id="KW-1185">Reference proteome</keyword>
<dbReference type="InterPro" id="IPR052895">
    <property type="entry name" value="HetReg/Transcr_Mod"/>
</dbReference>
<reference evidence="5" key="2">
    <citation type="submission" date="2023-05" db="EMBL/GenBank/DDBJ databases">
        <authorList>
            <consortium name="Lawrence Berkeley National Laboratory"/>
            <person name="Steindorff A."/>
            <person name="Hensen N."/>
            <person name="Bonometti L."/>
            <person name="Westerberg I."/>
            <person name="Brannstrom I.O."/>
            <person name="Guillou S."/>
            <person name="Cros-Aarteil S."/>
            <person name="Calhoun S."/>
            <person name="Haridas S."/>
            <person name="Kuo A."/>
            <person name="Mondo S."/>
            <person name="Pangilinan J."/>
            <person name="Riley R."/>
            <person name="Labutti K."/>
            <person name="Andreopoulos B."/>
            <person name="Lipzen A."/>
            <person name="Chen C."/>
            <person name="Yanf M."/>
            <person name="Daum C."/>
            <person name="Ng V."/>
            <person name="Clum A."/>
            <person name="Ohm R."/>
            <person name="Martin F."/>
            <person name="Silar P."/>
            <person name="Natvig D."/>
            <person name="Lalanne C."/>
            <person name="Gautier V."/>
            <person name="Ament-Velasquez S.L."/>
            <person name="Kruys A."/>
            <person name="Hutchinson M.I."/>
            <person name="Powell A.J."/>
            <person name="Barry K."/>
            <person name="Miller A.N."/>
            <person name="Grigoriev I.V."/>
            <person name="Debuchy R."/>
            <person name="Gladieux P."/>
            <person name="Thoren M.H."/>
            <person name="Johannesson H."/>
        </authorList>
    </citation>
    <scope>NUCLEOTIDE SEQUENCE</scope>
    <source>
        <strain evidence="5">PSN243</strain>
    </source>
</reference>
<dbReference type="EMBL" id="MU865917">
    <property type="protein sequence ID" value="KAK4454214.1"/>
    <property type="molecule type" value="Genomic_DNA"/>
</dbReference>
<feature type="chain" id="PRO_5043855132" evidence="3">
    <location>
        <begin position="21"/>
        <end position="731"/>
    </location>
</feature>
<feature type="transmembrane region" description="Helical" evidence="2">
    <location>
        <begin position="155"/>
        <end position="173"/>
    </location>
</feature>
<proteinExistence type="predicted"/>
<keyword evidence="2" id="KW-1133">Transmembrane helix</keyword>
<dbReference type="Proteomes" id="UP001321760">
    <property type="component" value="Unassembled WGS sequence"/>
</dbReference>
<reference evidence="5" key="1">
    <citation type="journal article" date="2023" name="Mol. Phylogenet. Evol.">
        <title>Genome-scale phylogeny and comparative genomics of the fungal order Sordariales.</title>
        <authorList>
            <person name="Hensen N."/>
            <person name="Bonometti L."/>
            <person name="Westerberg I."/>
            <person name="Brannstrom I.O."/>
            <person name="Guillou S."/>
            <person name="Cros-Aarteil S."/>
            <person name="Calhoun S."/>
            <person name="Haridas S."/>
            <person name="Kuo A."/>
            <person name="Mondo S."/>
            <person name="Pangilinan J."/>
            <person name="Riley R."/>
            <person name="LaButti K."/>
            <person name="Andreopoulos B."/>
            <person name="Lipzen A."/>
            <person name="Chen C."/>
            <person name="Yan M."/>
            <person name="Daum C."/>
            <person name="Ng V."/>
            <person name="Clum A."/>
            <person name="Steindorff A."/>
            <person name="Ohm R.A."/>
            <person name="Martin F."/>
            <person name="Silar P."/>
            <person name="Natvig D.O."/>
            <person name="Lalanne C."/>
            <person name="Gautier V."/>
            <person name="Ament-Velasquez S.L."/>
            <person name="Kruys A."/>
            <person name="Hutchinson M.I."/>
            <person name="Powell A.J."/>
            <person name="Barry K."/>
            <person name="Miller A.N."/>
            <person name="Grigoriev I.V."/>
            <person name="Debuchy R."/>
            <person name="Gladieux P."/>
            <person name="Hiltunen Thoren M."/>
            <person name="Johannesson H."/>
        </authorList>
    </citation>
    <scope>NUCLEOTIDE SEQUENCE</scope>
    <source>
        <strain evidence="5">PSN243</strain>
    </source>
</reference>
<gene>
    <name evidence="5" type="ORF">QBC34DRAFT_445739</name>
</gene>
<evidence type="ECO:0000256" key="2">
    <source>
        <dbReference type="SAM" id="Phobius"/>
    </source>
</evidence>
<organism evidence="5 6">
    <name type="scientific">Podospora aff. communis PSN243</name>
    <dbReference type="NCBI Taxonomy" id="3040156"/>
    <lineage>
        <taxon>Eukaryota</taxon>
        <taxon>Fungi</taxon>
        <taxon>Dikarya</taxon>
        <taxon>Ascomycota</taxon>
        <taxon>Pezizomycotina</taxon>
        <taxon>Sordariomycetes</taxon>
        <taxon>Sordariomycetidae</taxon>
        <taxon>Sordariales</taxon>
        <taxon>Podosporaceae</taxon>
        <taxon>Podospora</taxon>
    </lineage>
</organism>
<evidence type="ECO:0000256" key="3">
    <source>
        <dbReference type="SAM" id="SignalP"/>
    </source>
</evidence>
<accession>A0AAV9H202</accession>